<feature type="transmembrane region" description="Helical" evidence="8">
    <location>
        <begin position="47"/>
        <end position="70"/>
    </location>
</feature>
<evidence type="ECO:0000256" key="2">
    <source>
        <dbReference type="ARBA" id="ARBA00022448"/>
    </source>
</evidence>
<dbReference type="Proteomes" id="UP000532010">
    <property type="component" value="Unassembled WGS sequence"/>
</dbReference>
<dbReference type="PANTHER" id="PTHR43357">
    <property type="entry name" value="INNER MEMBRANE ABC TRANSPORTER PERMEASE PROTEIN YDCV"/>
    <property type="match status" value="1"/>
</dbReference>
<name>A0A7W4YZB7_9HYPH</name>
<proteinExistence type="inferred from homology"/>
<keyword evidence="7 8" id="KW-0472">Membrane</keyword>
<dbReference type="InterPro" id="IPR000515">
    <property type="entry name" value="MetI-like"/>
</dbReference>
<feature type="transmembrane region" description="Helical" evidence="8">
    <location>
        <begin position="174"/>
        <end position="195"/>
    </location>
</feature>
<evidence type="ECO:0000313" key="10">
    <source>
        <dbReference type="EMBL" id="MBB3020873.1"/>
    </source>
</evidence>
<dbReference type="Gene3D" id="1.10.3720.10">
    <property type="entry name" value="MetI-like"/>
    <property type="match status" value="1"/>
</dbReference>
<reference evidence="10 11" key="1">
    <citation type="submission" date="2020-08" db="EMBL/GenBank/DDBJ databases">
        <title>The Agave Microbiome: Exploring the role of microbial communities in plant adaptations to desert environments.</title>
        <authorList>
            <person name="Partida-Martinez L.P."/>
        </authorList>
    </citation>
    <scope>NUCLEOTIDE SEQUENCE [LARGE SCALE GENOMIC DNA]</scope>
    <source>
        <strain evidence="10 11">AT3.9</strain>
    </source>
</reference>
<feature type="transmembrane region" description="Helical" evidence="8">
    <location>
        <begin position="215"/>
        <end position="236"/>
    </location>
</feature>
<evidence type="ECO:0000256" key="4">
    <source>
        <dbReference type="ARBA" id="ARBA00022519"/>
    </source>
</evidence>
<evidence type="ECO:0000256" key="6">
    <source>
        <dbReference type="ARBA" id="ARBA00022989"/>
    </source>
</evidence>
<keyword evidence="2 8" id="KW-0813">Transport</keyword>
<dbReference type="AlphaFoldDB" id="A0A7W4YZB7"/>
<dbReference type="GO" id="GO:0055085">
    <property type="term" value="P:transmembrane transport"/>
    <property type="evidence" value="ECO:0007669"/>
    <property type="project" value="InterPro"/>
</dbReference>
<feature type="domain" description="ABC transmembrane type-1" evidence="9">
    <location>
        <begin position="102"/>
        <end position="290"/>
    </location>
</feature>
<dbReference type="GO" id="GO:0005886">
    <property type="term" value="C:plasma membrane"/>
    <property type="evidence" value="ECO:0007669"/>
    <property type="project" value="UniProtKB-SubCell"/>
</dbReference>
<dbReference type="PANTHER" id="PTHR43357:SF4">
    <property type="entry name" value="INNER MEMBRANE ABC TRANSPORTER PERMEASE PROTEIN YDCV"/>
    <property type="match status" value="1"/>
</dbReference>
<organism evidence="10 11">
    <name type="scientific">Microvirga lupini</name>
    <dbReference type="NCBI Taxonomy" id="420324"/>
    <lineage>
        <taxon>Bacteria</taxon>
        <taxon>Pseudomonadati</taxon>
        <taxon>Pseudomonadota</taxon>
        <taxon>Alphaproteobacteria</taxon>
        <taxon>Hyphomicrobiales</taxon>
        <taxon>Methylobacteriaceae</taxon>
        <taxon>Microvirga</taxon>
    </lineage>
</organism>
<keyword evidence="5 8" id="KW-0812">Transmembrane</keyword>
<evidence type="ECO:0000256" key="8">
    <source>
        <dbReference type="RuleBase" id="RU363032"/>
    </source>
</evidence>
<sequence length="304" mass="32630">MSGEAPLLPARAEPLTLVDPASDVPRRSASSGTRARFWSLGSTGLKIVGLAIFAFLLFGPLANLALWSVAERWYTPFKLPVSYGMRYWEVVFRPTGDAMASLATSISIACLTVLVALTVSVPAGYALARLRLPWRTALMILFLLPQAFPSVAIYINVARVFYSLGLTGTITGVVLVHAAHGLVYSVWIAAAAFAAIDRDLELAARNIGASPLRTFFTVTLPLAAPGIMASAIFVFLESLDEFTGTFFVGVPQVTTLPLLLYNASMGGNYQIASITALILLVPSVLFMIVIERFLKADVLSKVGQ</sequence>
<keyword evidence="3" id="KW-1003">Cell membrane</keyword>
<dbReference type="Pfam" id="PF00528">
    <property type="entry name" value="BPD_transp_1"/>
    <property type="match status" value="1"/>
</dbReference>
<gene>
    <name evidence="10" type="ORF">FHR70_003961</name>
</gene>
<dbReference type="SUPFAM" id="SSF161098">
    <property type="entry name" value="MetI-like"/>
    <property type="match status" value="1"/>
</dbReference>
<protein>
    <submittedName>
        <fullName evidence="10">ABC-type spermidine/putrescine transport system permease subunit II</fullName>
    </submittedName>
</protein>
<dbReference type="CDD" id="cd06261">
    <property type="entry name" value="TM_PBP2"/>
    <property type="match status" value="1"/>
</dbReference>
<evidence type="ECO:0000256" key="3">
    <source>
        <dbReference type="ARBA" id="ARBA00022475"/>
    </source>
</evidence>
<dbReference type="PROSITE" id="PS50928">
    <property type="entry name" value="ABC_TM1"/>
    <property type="match status" value="1"/>
</dbReference>
<keyword evidence="6 8" id="KW-1133">Transmembrane helix</keyword>
<accession>A0A7W4YZB7</accession>
<keyword evidence="11" id="KW-1185">Reference proteome</keyword>
<evidence type="ECO:0000256" key="1">
    <source>
        <dbReference type="ARBA" id="ARBA00004429"/>
    </source>
</evidence>
<evidence type="ECO:0000256" key="7">
    <source>
        <dbReference type="ARBA" id="ARBA00023136"/>
    </source>
</evidence>
<comment type="similarity">
    <text evidence="8">Belongs to the binding-protein-dependent transport system permease family.</text>
</comment>
<evidence type="ECO:0000256" key="5">
    <source>
        <dbReference type="ARBA" id="ARBA00022692"/>
    </source>
</evidence>
<feature type="transmembrane region" description="Helical" evidence="8">
    <location>
        <begin position="140"/>
        <end position="162"/>
    </location>
</feature>
<evidence type="ECO:0000259" key="9">
    <source>
        <dbReference type="PROSITE" id="PS50928"/>
    </source>
</evidence>
<feature type="transmembrane region" description="Helical" evidence="8">
    <location>
        <begin position="268"/>
        <end position="290"/>
    </location>
</feature>
<dbReference type="EMBL" id="JACHWB010000006">
    <property type="protein sequence ID" value="MBB3020873.1"/>
    <property type="molecule type" value="Genomic_DNA"/>
</dbReference>
<feature type="transmembrane region" description="Helical" evidence="8">
    <location>
        <begin position="242"/>
        <end position="261"/>
    </location>
</feature>
<comment type="caution">
    <text evidence="10">The sequence shown here is derived from an EMBL/GenBank/DDBJ whole genome shotgun (WGS) entry which is preliminary data.</text>
</comment>
<dbReference type="RefSeq" id="WP_183453243.1">
    <property type="nucleotide sequence ID" value="NZ_JACHWB010000006.1"/>
</dbReference>
<keyword evidence="4" id="KW-0997">Cell inner membrane</keyword>
<dbReference type="InterPro" id="IPR035906">
    <property type="entry name" value="MetI-like_sf"/>
</dbReference>
<evidence type="ECO:0000313" key="11">
    <source>
        <dbReference type="Proteomes" id="UP000532010"/>
    </source>
</evidence>
<feature type="transmembrane region" description="Helical" evidence="8">
    <location>
        <begin position="102"/>
        <end position="128"/>
    </location>
</feature>
<comment type="subcellular location">
    <subcellularLocation>
        <location evidence="1">Cell inner membrane</location>
        <topology evidence="1">Multi-pass membrane protein</topology>
    </subcellularLocation>
    <subcellularLocation>
        <location evidence="8">Cell membrane</location>
        <topology evidence="8">Multi-pass membrane protein</topology>
    </subcellularLocation>
</comment>